<protein>
    <submittedName>
        <fullName evidence="2">Uncharacterized protein</fullName>
    </submittedName>
</protein>
<organism evidence="2 3">
    <name type="scientific">Rousettus aegyptiacus</name>
    <name type="common">Egyptian fruit bat</name>
    <name type="synonym">Pteropus aegyptiacus</name>
    <dbReference type="NCBI Taxonomy" id="9407"/>
    <lineage>
        <taxon>Eukaryota</taxon>
        <taxon>Metazoa</taxon>
        <taxon>Chordata</taxon>
        <taxon>Craniata</taxon>
        <taxon>Vertebrata</taxon>
        <taxon>Euteleostomi</taxon>
        <taxon>Mammalia</taxon>
        <taxon>Eutheria</taxon>
        <taxon>Laurasiatheria</taxon>
        <taxon>Chiroptera</taxon>
        <taxon>Yinpterochiroptera</taxon>
        <taxon>Pteropodoidea</taxon>
        <taxon>Pteropodidae</taxon>
        <taxon>Rousettinae</taxon>
        <taxon>Rousettus</taxon>
    </lineage>
</organism>
<feature type="region of interest" description="Disordered" evidence="1">
    <location>
        <begin position="1"/>
        <end position="35"/>
    </location>
</feature>
<keyword evidence="3" id="KW-1185">Reference proteome</keyword>
<gene>
    <name evidence="2" type="ORF">HJG63_009711</name>
</gene>
<evidence type="ECO:0000256" key="1">
    <source>
        <dbReference type="SAM" id="MobiDB-lite"/>
    </source>
</evidence>
<proteinExistence type="predicted"/>
<feature type="compositionally biased region" description="Basic and acidic residues" evidence="1">
    <location>
        <begin position="65"/>
        <end position="94"/>
    </location>
</feature>
<comment type="caution">
    <text evidence="2">The sequence shown here is derived from an EMBL/GenBank/DDBJ whole genome shotgun (WGS) entry which is preliminary data.</text>
</comment>
<sequence>MRSNASGRRRRTISRSHQACFQRQRCRRPELPGAPPPAFRCRSLGNRLPQCYFRVGPKTSGLETNGDRDGERLAPKTEENTGREKGDVDKRRDWGGAFRSGPPPTRELATRRLPVPACTASCRAVPQYESSWRNLRAGWARCTLGRVVLRESQATGSLLSPALCRQPFLLGSAVYPSCREFHFPEGRQDEADTSSGRSVHLRE</sequence>
<dbReference type="EMBL" id="JACASE010000017">
    <property type="protein sequence ID" value="KAF6397039.1"/>
    <property type="molecule type" value="Genomic_DNA"/>
</dbReference>
<feature type="region of interest" description="Disordered" evidence="1">
    <location>
        <begin position="55"/>
        <end position="107"/>
    </location>
</feature>
<accession>A0A7J8BEX5</accession>
<reference evidence="2 3" key="1">
    <citation type="journal article" date="2020" name="Nature">
        <title>Six reference-quality genomes reveal evolution of bat adaptations.</title>
        <authorList>
            <person name="Jebb D."/>
            <person name="Huang Z."/>
            <person name="Pippel M."/>
            <person name="Hughes G.M."/>
            <person name="Lavrichenko K."/>
            <person name="Devanna P."/>
            <person name="Winkler S."/>
            <person name="Jermiin L.S."/>
            <person name="Skirmuntt E.C."/>
            <person name="Katzourakis A."/>
            <person name="Burkitt-Gray L."/>
            <person name="Ray D.A."/>
            <person name="Sullivan K.A.M."/>
            <person name="Roscito J.G."/>
            <person name="Kirilenko B.M."/>
            <person name="Davalos L.M."/>
            <person name="Corthals A.P."/>
            <person name="Power M.L."/>
            <person name="Jones G."/>
            <person name="Ransome R.D."/>
            <person name="Dechmann D.K.N."/>
            <person name="Locatelli A.G."/>
            <person name="Puechmaille S.J."/>
            <person name="Fedrigo O."/>
            <person name="Jarvis E.D."/>
            <person name="Hiller M."/>
            <person name="Vernes S.C."/>
            <person name="Myers E.W."/>
            <person name="Teeling E.C."/>
        </authorList>
    </citation>
    <scope>NUCLEOTIDE SEQUENCE [LARGE SCALE GENOMIC DNA]</scope>
    <source>
        <strain evidence="2">MRouAeg1</strain>
        <tissue evidence="2">Muscle</tissue>
    </source>
</reference>
<evidence type="ECO:0000313" key="2">
    <source>
        <dbReference type="EMBL" id="KAF6397039.1"/>
    </source>
</evidence>
<dbReference type="AlphaFoldDB" id="A0A7J8BEX5"/>
<dbReference type="Proteomes" id="UP000593571">
    <property type="component" value="Unassembled WGS sequence"/>
</dbReference>
<evidence type="ECO:0000313" key="3">
    <source>
        <dbReference type="Proteomes" id="UP000593571"/>
    </source>
</evidence>
<name>A0A7J8BEX5_ROUAE</name>